<dbReference type="PANTHER" id="PTHR35585:SF1">
    <property type="entry name" value="HHE DOMAIN PROTEIN (AFU_ORTHOLOGUE AFUA_4G00730)"/>
    <property type="match status" value="1"/>
</dbReference>
<evidence type="ECO:0000259" key="2">
    <source>
        <dbReference type="Pfam" id="PF01814"/>
    </source>
</evidence>
<name>A0ABS1DMX8_RUBGE</name>
<evidence type="ECO:0000313" key="4">
    <source>
        <dbReference type="Proteomes" id="UP001041814"/>
    </source>
</evidence>
<evidence type="ECO:0000313" key="3">
    <source>
        <dbReference type="EMBL" id="MBK1711324.1"/>
    </source>
</evidence>
<dbReference type="EMBL" id="NRRU01000002">
    <property type="protein sequence ID" value="MBK1711324.1"/>
    <property type="molecule type" value="Genomic_DNA"/>
</dbReference>
<feature type="domain" description="Hemerythrin-like" evidence="2">
    <location>
        <begin position="12"/>
        <end position="125"/>
    </location>
</feature>
<dbReference type="RefSeq" id="WP_200377543.1">
    <property type="nucleotide sequence ID" value="NZ_NRRU01000002.1"/>
</dbReference>
<accession>A0ABS1DMX8</accession>
<protein>
    <recommendedName>
        <fullName evidence="2">Hemerythrin-like domain-containing protein</fullName>
    </recommendedName>
</protein>
<gene>
    <name evidence="3" type="ORF">CKO43_00845</name>
</gene>
<dbReference type="Proteomes" id="UP001041814">
    <property type="component" value="Unassembled WGS sequence"/>
</dbReference>
<dbReference type="InterPro" id="IPR012312">
    <property type="entry name" value="Hemerythrin-like"/>
</dbReference>
<organism evidence="3 4">
    <name type="scientific">Rubrivivax gelatinosus</name>
    <name type="common">Rhodocyclus gelatinosus</name>
    <name type="synonym">Rhodopseudomonas gelatinosa</name>
    <dbReference type="NCBI Taxonomy" id="28068"/>
    <lineage>
        <taxon>Bacteria</taxon>
        <taxon>Pseudomonadati</taxon>
        <taxon>Pseudomonadota</taxon>
        <taxon>Betaproteobacteria</taxon>
        <taxon>Burkholderiales</taxon>
        <taxon>Sphaerotilaceae</taxon>
        <taxon>Rubrivivax</taxon>
    </lineage>
</organism>
<keyword evidence="4" id="KW-1185">Reference proteome</keyword>
<dbReference type="Gene3D" id="1.20.120.520">
    <property type="entry name" value="nmb1532 protein domain like"/>
    <property type="match status" value="1"/>
</dbReference>
<comment type="caution">
    <text evidence="3">The sequence shown here is derived from an EMBL/GenBank/DDBJ whole genome shotgun (WGS) entry which is preliminary data.</text>
</comment>
<reference evidence="3" key="1">
    <citation type="submission" date="2017-08" db="EMBL/GenBank/DDBJ databases">
        <authorList>
            <person name="Imhoff J.F."/>
            <person name="Rahn T."/>
            <person name="Kuenzel S."/>
            <person name="Neulinger S.C."/>
        </authorList>
    </citation>
    <scope>NUCLEOTIDE SEQUENCE</scope>
    <source>
        <strain evidence="3">IM 151</strain>
    </source>
</reference>
<proteinExistence type="predicted"/>
<feature type="region of interest" description="Disordered" evidence="1">
    <location>
        <begin position="142"/>
        <end position="172"/>
    </location>
</feature>
<sequence>MEHALPEADDAVVMLVAQHRRLEELLRRLHAAEQPDARAQALVAVGDELTMHVLAEERVFYPAVAGARTEDVLLESLEEHLSLKRLLADLLDLDPADATFGAKAHVLQEQCVHHHGEEEEHLFPQVVLALPKARRQELGHEMLREQGRLRRDGAPRDVVREQTDAAEPLRPD</sequence>
<dbReference type="PANTHER" id="PTHR35585">
    <property type="entry name" value="HHE DOMAIN PROTEIN (AFU_ORTHOLOGUE AFUA_4G00730)"/>
    <property type="match status" value="1"/>
</dbReference>
<reference evidence="3" key="2">
    <citation type="journal article" date="2020" name="Microorganisms">
        <title>Osmotic Adaptation and Compatible Solute Biosynthesis of Phototrophic Bacteria as Revealed from Genome Analyses.</title>
        <authorList>
            <person name="Imhoff J.F."/>
            <person name="Rahn T."/>
            <person name="Kunzel S."/>
            <person name="Keller A."/>
            <person name="Neulinger S.C."/>
        </authorList>
    </citation>
    <scope>NUCLEOTIDE SEQUENCE</scope>
    <source>
        <strain evidence="3">IM 151</strain>
    </source>
</reference>
<evidence type="ECO:0000256" key="1">
    <source>
        <dbReference type="SAM" id="MobiDB-lite"/>
    </source>
</evidence>
<dbReference type="Pfam" id="PF01814">
    <property type="entry name" value="Hemerythrin"/>
    <property type="match status" value="1"/>
</dbReference>